<dbReference type="STRING" id="493475.GARC_2433"/>
<evidence type="ECO:0000313" key="4">
    <source>
        <dbReference type="EMBL" id="GAC19399.1"/>
    </source>
</evidence>
<evidence type="ECO:0000313" key="5">
    <source>
        <dbReference type="Proteomes" id="UP000006327"/>
    </source>
</evidence>
<evidence type="ECO:0000256" key="2">
    <source>
        <dbReference type="PROSITE-ProRule" id="PRU00169"/>
    </source>
</evidence>
<dbReference type="InterPro" id="IPR001789">
    <property type="entry name" value="Sig_transdc_resp-reg_receiver"/>
</dbReference>
<dbReference type="RefSeq" id="WP_007620171.1">
    <property type="nucleotide sequence ID" value="NZ_BAEO01000030.1"/>
</dbReference>
<organism evidence="4 5">
    <name type="scientific">Paraglaciecola arctica BSs20135</name>
    <dbReference type="NCBI Taxonomy" id="493475"/>
    <lineage>
        <taxon>Bacteria</taxon>
        <taxon>Pseudomonadati</taxon>
        <taxon>Pseudomonadota</taxon>
        <taxon>Gammaproteobacteria</taxon>
        <taxon>Alteromonadales</taxon>
        <taxon>Alteromonadaceae</taxon>
        <taxon>Paraglaciecola</taxon>
    </lineage>
</organism>
<dbReference type="Gene3D" id="3.40.50.2300">
    <property type="match status" value="1"/>
</dbReference>
<dbReference type="PANTHER" id="PTHR44591:SF3">
    <property type="entry name" value="RESPONSE REGULATORY DOMAIN-CONTAINING PROTEIN"/>
    <property type="match status" value="1"/>
</dbReference>
<dbReference type="Proteomes" id="UP000006327">
    <property type="component" value="Unassembled WGS sequence"/>
</dbReference>
<dbReference type="OrthoDB" id="5768548at2"/>
<dbReference type="InterPro" id="IPR011006">
    <property type="entry name" value="CheY-like_superfamily"/>
</dbReference>
<dbReference type="InterPro" id="IPR050595">
    <property type="entry name" value="Bact_response_regulator"/>
</dbReference>
<dbReference type="SUPFAM" id="SSF52172">
    <property type="entry name" value="CheY-like"/>
    <property type="match status" value="1"/>
</dbReference>
<dbReference type="eggNOG" id="COG0745">
    <property type="taxonomic scope" value="Bacteria"/>
</dbReference>
<name>K6XFI9_9ALTE</name>
<dbReference type="EMBL" id="BAEO01000030">
    <property type="protein sequence ID" value="GAC19399.1"/>
    <property type="molecule type" value="Genomic_DNA"/>
</dbReference>
<feature type="modified residue" description="4-aspartylphosphate" evidence="2">
    <location>
        <position position="58"/>
    </location>
</feature>
<sequence>MYDCNILVIDDDNIILELVQIILEEVTSGEIYVFSDSKQALDYVQSDSMDNISLVMCDWLMPDVSGLDILAALRKCKPHCPFLMLTANATKELVVDAMRLGVNDFVVKPFHTNDLITKVERLIRDAN</sequence>
<protein>
    <submittedName>
        <fullName evidence="4">Response regulator receiver protein</fullName>
    </submittedName>
</protein>
<proteinExistence type="predicted"/>
<accession>K6XFI9</accession>
<dbReference type="SMART" id="SM00448">
    <property type="entry name" value="REC"/>
    <property type="match status" value="1"/>
</dbReference>
<comment type="caution">
    <text evidence="4">The sequence shown here is derived from an EMBL/GenBank/DDBJ whole genome shotgun (WGS) entry which is preliminary data.</text>
</comment>
<dbReference type="GO" id="GO:0000160">
    <property type="term" value="P:phosphorelay signal transduction system"/>
    <property type="evidence" value="ECO:0007669"/>
    <property type="project" value="InterPro"/>
</dbReference>
<dbReference type="AlphaFoldDB" id="K6XFI9"/>
<evidence type="ECO:0000256" key="1">
    <source>
        <dbReference type="ARBA" id="ARBA00022553"/>
    </source>
</evidence>
<reference evidence="4 5" key="1">
    <citation type="journal article" date="2017" name="Antonie Van Leeuwenhoek">
        <title>Rhizobium rhizosphaerae sp. nov., a novel species isolated from rice rhizosphere.</title>
        <authorList>
            <person name="Zhao J.J."/>
            <person name="Zhang J."/>
            <person name="Zhang R.J."/>
            <person name="Zhang C.W."/>
            <person name="Yin H.Q."/>
            <person name="Zhang X.X."/>
        </authorList>
    </citation>
    <scope>NUCLEOTIDE SEQUENCE [LARGE SCALE GENOMIC DNA]</scope>
    <source>
        <strain evidence="4 5">BSs20135</strain>
    </source>
</reference>
<dbReference type="CDD" id="cd00156">
    <property type="entry name" value="REC"/>
    <property type="match status" value="1"/>
</dbReference>
<feature type="domain" description="Response regulatory" evidence="3">
    <location>
        <begin position="5"/>
        <end position="123"/>
    </location>
</feature>
<gene>
    <name evidence="4" type="ORF">GARC_2433</name>
</gene>
<dbReference type="PANTHER" id="PTHR44591">
    <property type="entry name" value="STRESS RESPONSE REGULATOR PROTEIN 1"/>
    <property type="match status" value="1"/>
</dbReference>
<dbReference type="PROSITE" id="PS50110">
    <property type="entry name" value="RESPONSE_REGULATORY"/>
    <property type="match status" value="1"/>
</dbReference>
<keyword evidence="5" id="KW-1185">Reference proteome</keyword>
<evidence type="ECO:0000259" key="3">
    <source>
        <dbReference type="PROSITE" id="PS50110"/>
    </source>
</evidence>
<keyword evidence="1 2" id="KW-0597">Phosphoprotein</keyword>
<dbReference type="Pfam" id="PF00072">
    <property type="entry name" value="Response_reg"/>
    <property type="match status" value="1"/>
</dbReference>